<dbReference type="AlphaFoldDB" id="A0AAV0Z589"/>
<proteinExistence type="predicted"/>
<reference evidence="1 2" key="1">
    <citation type="submission" date="2023-01" db="EMBL/GenBank/DDBJ databases">
        <authorList>
            <person name="Kreplak J."/>
        </authorList>
    </citation>
    <scope>NUCLEOTIDE SEQUENCE [LARGE SCALE GENOMIC DNA]</scope>
</reference>
<evidence type="ECO:0000313" key="1">
    <source>
        <dbReference type="EMBL" id="CAI8593681.1"/>
    </source>
</evidence>
<gene>
    <name evidence="1" type="ORF">VFH_I103960</name>
</gene>
<keyword evidence="2" id="KW-1185">Reference proteome</keyword>
<name>A0AAV0Z589_VICFA</name>
<sequence>MVKNEMIGRLMRDATDLAKEPIVAITNFLGSATAGLDDDLSSFSESSVSPLSFLLQTQRSFFFLMPWRDGGGGVLEASFGSITSDFQLQCVLLSEVQRDENGDGEVVVNCVDEECEDNEKMQNEALILMREGSVLCKEV</sequence>
<organism evidence="1 2">
    <name type="scientific">Vicia faba</name>
    <name type="common">Broad bean</name>
    <name type="synonym">Faba vulgaris</name>
    <dbReference type="NCBI Taxonomy" id="3906"/>
    <lineage>
        <taxon>Eukaryota</taxon>
        <taxon>Viridiplantae</taxon>
        <taxon>Streptophyta</taxon>
        <taxon>Embryophyta</taxon>
        <taxon>Tracheophyta</taxon>
        <taxon>Spermatophyta</taxon>
        <taxon>Magnoliopsida</taxon>
        <taxon>eudicotyledons</taxon>
        <taxon>Gunneridae</taxon>
        <taxon>Pentapetalae</taxon>
        <taxon>rosids</taxon>
        <taxon>fabids</taxon>
        <taxon>Fabales</taxon>
        <taxon>Fabaceae</taxon>
        <taxon>Papilionoideae</taxon>
        <taxon>50 kb inversion clade</taxon>
        <taxon>NPAAA clade</taxon>
        <taxon>Hologalegina</taxon>
        <taxon>IRL clade</taxon>
        <taxon>Fabeae</taxon>
        <taxon>Vicia</taxon>
    </lineage>
</organism>
<protein>
    <submittedName>
        <fullName evidence="1">Uncharacterized protein</fullName>
    </submittedName>
</protein>
<dbReference type="EMBL" id="OX451735">
    <property type="protein sequence ID" value="CAI8593681.1"/>
    <property type="molecule type" value="Genomic_DNA"/>
</dbReference>
<evidence type="ECO:0000313" key="2">
    <source>
        <dbReference type="Proteomes" id="UP001157006"/>
    </source>
</evidence>
<dbReference type="Proteomes" id="UP001157006">
    <property type="component" value="Chromosome 1S"/>
</dbReference>
<accession>A0AAV0Z589</accession>